<dbReference type="InterPro" id="IPR001138">
    <property type="entry name" value="Zn2Cys6_DnaBD"/>
</dbReference>
<reference evidence="5" key="2">
    <citation type="journal article" date="2022" name="Microb. Genom.">
        <title>A chromosome-scale genome assembly of the tomato pathogen Cladosporium fulvum reveals a compartmentalized genome architecture and the presence of a dispensable chromosome.</title>
        <authorList>
            <person name="Zaccaron A.Z."/>
            <person name="Chen L.H."/>
            <person name="Samaras A."/>
            <person name="Stergiopoulos I."/>
        </authorList>
    </citation>
    <scope>NUCLEOTIDE SEQUENCE</scope>
    <source>
        <strain evidence="5">Race5_Kim</strain>
    </source>
</reference>
<comment type="subcellular location">
    <subcellularLocation>
        <location evidence="1">Nucleus</location>
    </subcellularLocation>
</comment>
<dbReference type="GO" id="GO:0008270">
    <property type="term" value="F:zinc ion binding"/>
    <property type="evidence" value="ECO:0007669"/>
    <property type="project" value="InterPro"/>
</dbReference>
<gene>
    <name evidence="5" type="ORF">CLAFUR5_09323</name>
</gene>
<dbReference type="PROSITE" id="PS50048">
    <property type="entry name" value="ZN2_CY6_FUNGAL_2"/>
    <property type="match status" value="1"/>
</dbReference>
<dbReference type="SMART" id="SM00066">
    <property type="entry name" value="GAL4"/>
    <property type="match status" value="1"/>
</dbReference>
<dbReference type="GO" id="GO:0000976">
    <property type="term" value="F:transcription cis-regulatory region binding"/>
    <property type="evidence" value="ECO:0007669"/>
    <property type="project" value="TreeGrafter"/>
</dbReference>
<dbReference type="EMBL" id="CP090171">
    <property type="protein sequence ID" value="UJO21463.1"/>
    <property type="molecule type" value="Genomic_DNA"/>
</dbReference>
<dbReference type="GO" id="GO:0005634">
    <property type="term" value="C:nucleus"/>
    <property type="evidence" value="ECO:0007669"/>
    <property type="project" value="UniProtKB-SubCell"/>
</dbReference>
<dbReference type="InterPro" id="IPR021858">
    <property type="entry name" value="Fun_TF"/>
</dbReference>
<dbReference type="PANTHER" id="PTHR37534:SF38">
    <property type="entry name" value="ZN(2)-C6 FUNGAL-TYPE DOMAIN-CONTAINING PROTEIN"/>
    <property type="match status" value="1"/>
</dbReference>
<protein>
    <recommendedName>
        <fullName evidence="4">Zn(2)-C6 fungal-type domain-containing protein</fullName>
    </recommendedName>
</protein>
<dbReference type="InterPro" id="IPR036864">
    <property type="entry name" value="Zn2-C6_fun-type_DNA-bd_sf"/>
</dbReference>
<keyword evidence="6" id="KW-1185">Reference proteome</keyword>
<dbReference type="OMA" id="DMNMDFL"/>
<dbReference type="PANTHER" id="PTHR37534">
    <property type="entry name" value="TRANSCRIPTIONAL ACTIVATOR PROTEIN UGA3"/>
    <property type="match status" value="1"/>
</dbReference>
<accession>A0A9Q8PFD6</accession>
<dbReference type="Pfam" id="PF00172">
    <property type="entry name" value="Zn_clus"/>
    <property type="match status" value="1"/>
</dbReference>
<proteinExistence type="predicted"/>
<sequence>MDSILSPPDSATFERRPSTVSCSYDSTPSSSNSSPEVTTDTTEATVITPDSEDSNADIGTSPDGTSPGSVVPKLEDLEAESALHKLEDAKPTITNDQVVLPPAPRKRGRPRKYPIVEQKKASHARSKTGCGTCRRRKKKCDETRPICQNCEKNNVVCDGYEDRKPWQSGKQKQLVKRATIQMPLPLLMDGIEGPVDQMFFQHFTCQVGKVLSLTDHGNPFIDLIVPMAMRHTGLMHSLLYLSGSCLLAGDFSGKWEWKERQLHHNGEAMRILQNDVGGTNHDSQESNRAVVPIGDSSIAQTLVLCLQTVCAGDLSGVYRKHLNGLKTMLAAQGSAFPNDKLRQFILEFLLYHDYSNAITSLENPLDHRSASLMEDFQLPGYMLQPEAGKLLGVMDGLFGFISRIRALRDEIRALRAQGRRWWEEPFITSEAWAIDGALRGWNWKYAPDSPRFTAGLLYRQCTWIYLQRTISPSLPAPMLKTAVDEGLNYLRHLPWDSDDGATKSILLMPLFLLGCAAFEPDQRPEIAQAFERLQSWSSLGNIKYARLIVEQIWEMMDQGLEEQTWDWETVMQNKGWDFLVT</sequence>
<dbReference type="RefSeq" id="XP_047765829.1">
    <property type="nucleotide sequence ID" value="XM_047908471.1"/>
</dbReference>
<dbReference type="GO" id="GO:0000981">
    <property type="term" value="F:DNA-binding transcription factor activity, RNA polymerase II-specific"/>
    <property type="evidence" value="ECO:0007669"/>
    <property type="project" value="InterPro"/>
</dbReference>
<dbReference type="KEGG" id="ffu:CLAFUR5_09323"/>
<dbReference type="Gene3D" id="4.10.240.10">
    <property type="entry name" value="Zn(2)-C6 fungal-type DNA-binding domain"/>
    <property type="match status" value="1"/>
</dbReference>
<feature type="domain" description="Zn(2)-C6 fungal-type" evidence="4">
    <location>
        <begin position="129"/>
        <end position="157"/>
    </location>
</feature>
<feature type="region of interest" description="Disordered" evidence="3">
    <location>
        <begin position="1"/>
        <end position="71"/>
    </location>
</feature>
<dbReference type="Pfam" id="PF11951">
    <property type="entry name" value="Fungal_trans_2"/>
    <property type="match status" value="1"/>
</dbReference>
<dbReference type="PROSITE" id="PS00463">
    <property type="entry name" value="ZN2_CY6_FUNGAL_1"/>
    <property type="match status" value="1"/>
</dbReference>
<feature type="compositionally biased region" description="Low complexity" evidence="3">
    <location>
        <begin position="18"/>
        <end position="49"/>
    </location>
</feature>
<dbReference type="GeneID" id="71989201"/>
<dbReference type="CDD" id="cd00067">
    <property type="entry name" value="GAL4"/>
    <property type="match status" value="1"/>
</dbReference>
<evidence type="ECO:0000259" key="4">
    <source>
        <dbReference type="PROSITE" id="PS50048"/>
    </source>
</evidence>
<name>A0A9Q8PFD6_PASFU</name>
<keyword evidence="2" id="KW-0539">Nucleus</keyword>
<dbReference type="GO" id="GO:0045944">
    <property type="term" value="P:positive regulation of transcription by RNA polymerase II"/>
    <property type="evidence" value="ECO:0007669"/>
    <property type="project" value="TreeGrafter"/>
</dbReference>
<dbReference type="OrthoDB" id="5333823at2759"/>
<evidence type="ECO:0000256" key="2">
    <source>
        <dbReference type="ARBA" id="ARBA00023242"/>
    </source>
</evidence>
<dbReference type="SUPFAM" id="SSF57701">
    <property type="entry name" value="Zn2/Cys6 DNA-binding domain"/>
    <property type="match status" value="1"/>
</dbReference>
<dbReference type="AlphaFoldDB" id="A0A9Q8PFD6"/>
<organism evidence="5 6">
    <name type="scientific">Passalora fulva</name>
    <name type="common">Tomato leaf mold</name>
    <name type="synonym">Cladosporium fulvum</name>
    <dbReference type="NCBI Taxonomy" id="5499"/>
    <lineage>
        <taxon>Eukaryota</taxon>
        <taxon>Fungi</taxon>
        <taxon>Dikarya</taxon>
        <taxon>Ascomycota</taxon>
        <taxon>Pezizomycotina</taxon>
        <taxon>Dothideomycetes</taxon>
        <taxon>Dothideomycetidae</taxon>
        <taxon>Mycosphaerellales</taxon>
        <taxon>Mycosphaerellaceae</taxon>
        <taxon>Fulvia</taxon>
    </lineage>
</organism>
<evidence type="ECO:0000313" key="5">
    <source>
        <dbReference type="EMBL" id="UJO21463.1"/>
    </source>
</evidence>
<evidence type="ECO:0000313" key="6">
    <source>
        <dbReference type="Proteomes" id="UP000756132"/>
    </source>
</evidence>
<evidence type="ECO:0000256" key="3">
    <source>
        <dbReference type="SAM" id="MobiDB-lite"/>
    </source>
</evidence>
<reference evidence="5" key="1">
    <citation type="submission" date="2021-12" db="EMBL/GenBank/DDBJ databases">
        <authorList>
            <person name="Zaccaron A."/>
            <person name="Stergiopoulos I."/>
        </authorList>
    </citation>
    <scope>NUCLEOTIDE SEQUENCE</scope>
    <source>
        <strain evidence="5">Race5_Kim</strain>
    </source>
</reference>
<dbReference type="Proteomes" id="UP000756132">
    <property type="component" value="Chromosome 9"/>
</dbReference>
<evidence type="ECO:0000256" key="1">
    <source>
        <dbReference type="ARBA" id="ARBA00004123"/>
    </source>
</evidence>